<keyword evidence="2" id="KW-0479">Metal-binding</keyword>
<dbReference type="PROSITE" id="PS00629">
    <property type="entry name" value="IMP_1"/>
    <property type="match status" value="1"/>
</dbReference>
<dbReference type="PRINTS" id="PR00377">
    <property type="entry name" value="IMPHPHTASES"/>
</dbReference>
<name>A0ABR1FKE0_AURAN</name>
<keyword evidence="5" id="KW-0812">Transmembrane</keyword>
<keyword evidence="5" id="KW-0472">Membrane</keyword>
<organism evidence="6 7">
    <name type="scientific">Aureococcus anophagefferens</name>
    <name type="common">Harmful bloom alga</name>
    <dbReference type="NCBI Taxonomy" id="44056"/>
    <lineage>
        <taxon>Eukaryota</taxon>
        <taxon>Sar</taxon>
        <taxon>Stramenopiles</taxon>
        <taxon>Ochrophyta</taxon>
        <taxon>Pelagophyceae</taxon>
        <taxon>Pelagomonadales</taxon>
        <taxon>Pelagomonadaceae</taxon>
        <taxon>Aureococcus</taxon>
    </lineage>
</organism>
<evidence type="ECO:0000256" key="4">
    <source>
        <dbReference type="ARBA" id="ARBA00022842"/>
    </source>
</evidence>
<evidence type="ECO:0000313" key="7">
    <source>
        <dbReference type="Proteomes" id="UP001363151"/>
    </source>
</evidence>
<protein>
    <submittedName>
        <fullName evidence="6">Inositol-1-monophosphatase</fullName>
    </submittedName>
</protein>
<dbReference type="SUPFAM" id="SSF56655">
    <property type="entry name" value="Carbohydrate phosphatase"/>
    <property type="match status" value="1"/>
</dbReference>
<reference evidence="6 7" key="1">
    <citation type="submission" date="2024-03" db="EMBL/GenBank/DDBJ databases">
        <title>Aureococcus anophagefferens CCMP1851 and Kratosvirus quantuckense: Draft genome of a second virus-susceptible host strain in the model system.</title>
        <authorList>
            <person name="Chase E."/>
            <person name="Truchon A.R."/>
            <person name="Schepens W."/>
            <person name="Wilhelm S.W."/>
        </authorList>
    </citation>
    <scope>NUCLEOTIDE SEQUENCE [LARGE SCALE GENOMIC DNA]</scope>
    <source>
        <strain evidence="6 7">CCMP1851</strain>
    </source>
</reference>
<comment type="caution">
    <text evidence="6">The sequence shown here is derived from an EMBL/GenBank/DDBJ whole genome shotgun (WGS) entry which is preliminary data.</text>
</comment>
<keyword evidence="7" id="KW-1185">Reference proteome</keyword>
<dbReference type="EMBL" id="JBBJCI010000368">
    <property type="protein sequence ID" value="KAK7232460.1"/>
    <property type="molecule type" value="Genomic_DNA"/>
</dbReference>
<keyword evidence="4" id="KW-0460">Magnesium</keyword>
<evidence type="ECO:0000313" key="6">
    <source>
        <dbReference type="EMBL" id="KAK7232460.1"/>
    </source>
</evidence>
<dbReference type="Gene3D" id="3.40.190.80">
    <property type="match status" value="1"/>
</dbReference>
<gene>
    <name evidence="6" type="ORF">SO694_00032249</name>
</gene>
<keyword evidence="3" id="KW-0378">Hydrolase</keyword>
<evidence type="ECO:0000256" key="3">
    <source>
        <dbReference type="ARBA" id="ARBA00022801"/>
    </source>
</evidence>
<dbReference type="Pfam" id="PF00459">
    <property type="entry name" value="Inositol_P"/>
    <property type="match status" value="1"/>
</dbReference>
<accession>A0ABR1FKE0</accession>
<dbReference type="PANTHER" id="PTHR20854">
    <property type="entry name" value="INOSITOL MONOPHOSPHATASE"/>
    <property type="match status" value="1"/>
</dbReference>
<keyword evidence="5" id="KW-1133">Transmembrane helix</keyword>
<dbReference type="InterPro" id="IPR000760">
    <property type="entry name" value="Inositol_monophosphatase-like"/>
</dbReference>
<dbReference type="InterPro" id="IPR020583">
    <property type="entry name" value="Inositol_monoP_metal-BS"/>
</dbReference>
<evidence type="ECO:0000256" key="2">
    <source>
        <dbReference type="ARBA" id="ARBA00022723"/>
    </source>
</evidence>
<comment type="similarity">
    <text evidence="1">Belongs to the inositol monophosphatase superfamily.</text>
</comment>
<sequence>MSHSRNVFAAGVAVGASATLISWAVVHVRDKLKRFGRARSEQLTLAQLEVDSVPEALAAWRREAEVAVELARECGLAMRRAADDAKAVDWKGAGTLDPCTATDRDNEALVCRRLALEFPAHAVVGEEAAAATGRIPAVDPAVPTWVVDPIDGTQNFFHDLPLACVSIGLMHRGAPQLGVVYDPYRDEMYVAARGYGAFVNGRRLKPAGGAGEPAELAEALVLTDPGYERSPGGVAKLVALHGKLLAARTRAVRVVGSSVLSVLLVASGRASAFVAGVGDGGDSPKPWDWCAAAVFARETGCVLEPLDDRVHAPATPKPRRPGDDFDVFAMSGVCSRSRALADAIIKIARP</sequence>
<dbReference type="PANTHER" id="PTHR20854:SF4">
    <property type="entry name" value="INOSITOL-1-MONOPHOSPHATASE-RELATED"/>
    <property type="match status" value="1"/>
</dbReference>
<evidence type="ECO:0000256" key="5">
    <source>
        <dbReference type="SAM" id="Phobius"/>
    </source>
</evidence>
<dbReference type="Gene3D" id="3.30.540.10">
    <property type="entry name" value="Fructose-1,6-Bisphosphatase, subunit A, domain 1"/>
    <property type="match status" value="1"/>
</dbReference>
<feature type="transmembrane region" description="Helical" evidence="5">
    <location>
        <begin position="6"/>
        <end position="26"/>
    </location>
</feature>
<evidence type="ECO:0000256" key="1">
    <source>
        <dbReference type="ARBA" id="ARBA00009759"/>
    </source>
</evidence>
<proteinExistence type="inferred from homology"/>
<dbReference type="Proteomes" id="UP001363151">
    <property type="component" value="Unassembled WGS sequence"/>
</dbReference>